<feature type="compositionally biased region" description="Basic and acidic residues" evidence="1">
    <location>
        <begin position="81"/>
        <end position="91"/>
    </location>
</feature>
<accession>A0A0G4H571</accession>
<evidence type="ECO:0000256" key="1">
    <source>
        <dbReference type="SAM" id="MobiDB-lite"/>
    </source>
</evidence>
<protein>
    <submittedName>
        <fullName evidence="2">Uncharacterized protein</fullName>
    </submittedName>
</protein>
<name>A0A0G4H571_9ALVE</name>
<proteinExistence type="predicted"/>
<evidence type="ECO:0000313" key="2">
    <source>
        <dbReference type="EMBL" id="CEM38740.1"/>
    </source>
</evidence>
<gene>
    <name evidence="2" type="ORF">Cvel_852</name>
</gene>
<sequence>MLSLASASRRVPLTFPFGRLLCRLRSPPFEQSGRPLHSAVPAMAPAPSGTIPAKYPPGFAPPPGSTTEEGKSVPAGKRGKKGELKFKLEQRQKKKKEFRGQTARP</sequence>
<dbReference type="AlphaFoldDB" id="A0A0G4H571"/>
<organism evidence="2">
    <name type="scientific">Chromera velia CCMP2878</name>
    <dbReference type="NCBI Taxonomy" id="1169474"/>
    <lineage>
        <taxon>Eukaryota</taxon>
        <taxon>Sar</taxon>
        <taxon>Alveolata</taxon>
        <taxon>Colpodellida</taxon>
        <taxon>Chromeraceae</taxon>
        <taxon>Chromera</taxon>
    </lineage>
</organism>
<feature type="compositionally biased region" description="Pro residues" evidence="1">
    <location>
        <begin position="54"/>
        <end position="64"/>
    </location>
</feature>
<dbReference type="EMBL" id="CDMZ01001876">
    <property type="protein sequence ID" value="CEM38740.1"/>
    <property type="molecule type" value="Genomic_DNA"/>
</dbReference>
<reference evidence="2" key="1">
    <citation type="submission" date="2014-11" db="EMBL/GenBank/DDBJ databases">
        <authorList>
            <person name="Otto D Thomas"/>
            <person name="Naeem Raeece"/>
        </authorList>
    </citation>
    <scope>NUCLEOTIDE SEQUENCE</scope>
</reference>
<feature type="region of interest" description="Disordered" evidence="1">
    <location>
        <begin position="30"/>
        <end position="105"/>
    </location>
</feature>
<dbReference type="VEuPathDB" id="CryptoDB:Cvel_852"/>